<organism evidence="2 3">
    <name type="scientific">Diplocarpon coronariae</name>
    <dbReference type="NCBI Taxonomy" id="2795749"/>
    <lineage>
        <taxon>Eukaryota</taxon>
        <taxon>Fungi</taxon>
        <taxon>Dikarya</taxon>
        <taxon>Ascomycota</taxon>
        <taxon>Pezizomycotina</taxon>
        <taxon>Leotiomycetes</taxon>
        <taxon>Helotiales</taxon>
        <taxon>Drepanopezizaceae</taxon>
        <taxon>Diplocarpon</taxon>
    </lineage>
</organism>
<evidence type="ECO:0000256" key="1">
    <source>
        <dbReference type="SAM" id="MobiDB-lite"/>
    </source>
</evidence>
<feature type="compositionally biased region" description="Low complexity" evidence="1">
    <location>
        <begin position="196"/>
        <end position="219"/>
    </location>
</feature>
<accession>A0A218Z4E1</accession>
<feature type="compositionally biased region" description="Low complexity" evidence="1">
    <location>
        <begin position="56"/>
        <end position="78"/>
    </location>
</feature>
<dbReference type="EMBL" id="MZNU01000204">
    <property type="protein sequence ID" value="OWP02887.1"/>
    <property type="molecule type" value="Genomic_DNA"/>
</dbReference>
<dbReference type="InParanoid" id="A0A218Z4E1"/>
<feature type="compositionally biased region" description="Basic residues" evidence="1">
    <location>
        <begin position="166"/>
        <end position="175"/>
    </location>
</feature>
<feature type="compositionally biased region" description="Pro residues" evidence="1">
    <location>
        <begin position="220"/>
        <end position="233"/>
    </location>
</feature>
<gene>
    <name evidence="2" type="ORF">B2J93_3467</name>
</gene>
<comment type="caution">
    <text evidence="2">The sequence shown here is derived from an EMBL/GenBank/DDBJ whole genome shotgun (WGS) entry which is preliminary data.</text>
</comment>
<keyword evidence="3" id="KW-1185">Reference proteome</keyword>
<sequence length="338" mass="37000">MATQSKISKHHRLPLTTTHWQNRSLSSLSATSEAVTFYSSHAHLSSSNMELRQLTSSPKPQQQHSQPQREPQPQLQRELQLHCYQQPHPSPLPPLELGSFRMDRQDSGYAASASPLSPTSDSRRKSTSSAFGPGRRNTSSSRGKRKSTSGSISTSISLSTSSTTRPPRKRKHRSSVRISNPGARPALSSRHTTPYSASASLSPSSSQTQPPSSQFFQFPSLPPPSPPPAPQPPATVQYWTSDSTRRLEYAAIDAASKGVKGFFVRMVPDCILPQEKRRARFCDGEEGSEAGSVRRYRLVLPEEGEAAGEKAGTGGGEGRIMGVWRRWTGVKLGRREGD</sequence>
<proteinExistence type="predicted"/>
<protein>
    <submittedName>
        <fullName evidence="2">Uncharacterized protein</fullName>
    </submittedName>
</protein>
<feature type="region of interest" description="Disordered" evidence="1">
    <location>
        <begin position="48"/>
        <end position="236"/>
    </location>
</feature>
<reference evidence="2 3" key="1">
    <citation type="submission" date="2017-04" db="EMBL/GenBank/DDBJ databases">
        <title>Draft genome sequence of Marssonina coronaria NL1: causal agent of apple blotch.</title>
        <authorList>
            <person name="Cheng Q."/>
        </authorList>
    </citation>
    <scope>NUCLEOTIDE SEQUENCE [LARGE SCALE GENOMIC DNA]</scope>
    <source>
        <strain evidence="2 3">NL1</strain>
    </source>
</reference>
<dbReference type="AlphaFoldDB" id="A0A218Z4E1"/>
<dbReference type="Proteomes" id="UP000242519">
    <property type="component" value="Unassembled WGS sequence"/>
</dbReference>
<name>A0A218Z4E1_9HELO</name>
<evidence type="ECO:0000313" key="3">
    <source>
        <dbReference type="Proteomes" id="UP000242519"/>
    </source>
</evidence>
<evidence type="ECO:0000313" key="2">
    <source>
        <dbReference type="EMBL" id="OWP02887.1"/>
    </source>
</evidence>
<dbReference type="OrthoDB" id="5366332at2759"/>
<feature type="compositionally biased region" description="Low complexity" evidence="1">
    <location>
        <begin position="148"/>
        <end position="165"/>
    </location>
</feature>